<dbReference type="RefSeq" id="WP_345255451.1">
    <property type="nucleotide sequence ID" value="NZ_BAABGY010000007.1"/>
</dbReference>
<evidence type="ECO:0000313" key="2">
    <source>
        <dbReference type="EMBL" id="GAA4329306.1"/>
    </source>
</evidence>
<dbReference type="Proteomes" id="UP001501725">
    <property type="component" value="Unassembled WGS sequence"/>
</dbReference>
<reference evidence="3" key="1">
    <citation type="journal article" date="2019" name="Int. J. Syst. Evol. Microbiol.">
        <title>The Global Catalogue of Microorganisms (GCM) 10K type strain sequencing project: providing services to taxonomists for standard genome sequencing and annotation.</title>
        <authorList>
            <consortium name="The Broad Institute Genomics Platform"/>
            <consortium name="The Broad Institute Genome Sequencing Center for Infectious Disease"/>
            <person name="Wu L."/>
            <person name="Ma J."/>
        </authorList>
    </citation>
    <scope>NUCLEOTIDE SEQUENCE [LARGE SCALE GENOMIC DNA]</scope>
    <source>
        <strain evidence="3">JCM 17919</strain>
    </source>
</reference>
<proteinExistence type="predicted"/>
<feature type="transmembrane region" description="Helical" evidence="1">
    <location>
        <begin position="28"/>
        <end position="46"/>
    </location>
</feature>
<protein>
    <submittedName>
        <fullName evidence="2">Uncharacterized protein</fullName>
    </submittedName>
</protein>
<comment type="caution">
    <text evidence="2">The sequence shown here is derived from an EMBL/GenBank/DDBJ whole genome shotgun (WGS) entry which is preliminary data.</text>
</comment>
<gene>
    <name evidence="2" type="ORF">GCM10023184_19760</name>
</gene>
<keyword evidence="1" id="KW-0472">Membrane</keyword>
<accession>A0ABP8GTC7</accession>
<name>A0ABP8GTC7_9BACT</name>
<keyword evidence="3" id="KW-1185">Reference proteome</keyword>
<dbReference type="EMBL" id="BAABGY010000007">
    <property type="protein sequence ID" value="GAA4329306.1"/>
    <property type="molecule type" value="Genomic_DNA"/>
</dbReference>
<organism evidence="2 3">
    <name type="scientific">Flaviaesturariibacter amylovorans</name>
    <dbReference type="NCBI Taxonomy" id="1084520"/>
    <lineage>
        <taxon>Bacteria</taxon>
        <taxon>Pseudomonadati</taxon>
        <taxon>Bacteroidota</taxon>
        <taxon>Chitinophagia</taxon>
        <taxon>Chitinophagales</taxon>
        <taxon>Chitinophagaceae</taxon>
        <taxon>Flaviaestuariibacter</taxon>
    </lineage>
</organism>
<keyword evidence="1" id="KW-1133">Transmembrane helix</keyword>
<sequence length="56" mass="6621">MHSLSKKVQRGQKDRNEARLIQTVDRRFHWIVLLAIVFVIAYQRFFGYLQIGGNTT</sequence>
<keyword evidence="1" id="KW-0812">Transmembrane</keyword>
<evidence type="ECO:0000313" key="3">
    <source>
        <dbReference type="Proteomes" id="UP001501725"/>
    </source>
</evidence>
<evidence type="ECO:0000256" key="1">
    <source>
        <dbReference type="SAM" id="Phobius"/>
    </source>
</evidence>